<feature type="region of interest" description="Disordered" evidence="1">
    <location>
        <begin position="23"/>
        <end position="48"/>
    </location>
</feature>
<comment type="caution">
    <text evidence="2">The sequence shown here is derived from an EMBL/GenBank/DDBJ whole genome shotgun (WGS) entry which is preliminary data.</text>
</comment>
<dbReference type="Proteomes" id="UP000466307">
    <property type="component" value="Unassembled WGS sequence"/>
</dbReference>
<evidence type="ECO:0000256" key="1">
    <source>
        <dbReference type="SAM" id="MobiDB-lite"/>
    </source>
</evidence>
<reference evidence="2 3" key="1">
    <citation type="submission" date="2020-01" db="EMBL/GenBank/DDBJ databases">
        <title>Investigation of new actinobacteria for the biodesulphurisation of diesel fuel.</title>
        <authorList>
            <person name="Athi Narayanan S.M."/>
        </authorList>
    </citation>
    <scope>NUCLEOTIDE SEQUENCE [LARGE SCALE GENOMIC DNA]</scope>
    <source>
        <strain evidence="2 3">213E</strain>
    </source>
</reference>
<proteinExistence type="predicted"/>
<accession>A0A7K3LMK7</accession>
<keyword evidence="3" id="KW-1185">Reference proteome</keyword>
<sequence>MDWTAMRDWLTESVSGMPRGAVLDLGPAGHDATDHDQAPVEPDAVGEPDAVAGADPGDDVPCAQIMVLRDGSLLVRLSTTLMEIPSVAGYVVPRGLLDRWNYEDRFRDCTHGYMVTRSVDCAADVCITWFRDRRGIVSPGELGCTYTVTTWLPRAS</sequence>
<organism evidence="2 3">
    <name type="scientific">Gordonia desulfuricans</name>
    <dbReference type="NCBI Taxonomy" id="89051"/>
    <lineage>
        <taxon>Bacteria</taxon>
        <taxon>Bacillati</taxon>
        <taxon>Actinomycetota</taxon>
        <taxon>Actinomycetes</taxon>
        <taxon>Mycobacteriales</taxon>
        <taxon>Gordoniaceae</taxon>
        <taxon>Gordonia</taxon>
    </lineage>
</organism>
<name>A0A7K3LMK7_9ACTN</name>
<dbReference type="EMBL" id="JAADZU010000018">
    <property type="protein sequence ID" value="NDK89469.1"/>
    <property type="molecule type" value="Genomic_DNA"/>
</dbReference>
<evidence type="ECO:0000313" key="3">
    <source>
        <dbReference type="Proteomes" id="UP000466307"/>
    </source>
</evidence>
<gene>
    <name evidence="2" type="ORF">GYA93_07710</name>
</gene>
<protein>
    <submittedName>
        <fullName evidence="2">Uncharacterized protein</fullName>
    </submittedName>
</protein>
<dbReference type="AlphaFoldDB" id="A0A7K3LMK7"/>
<evidence type="ECO:0000313" key="2">
    <source>
        <dbReference type="EMBL" id="NDK89469.1"/>
    </source>
</evidence>